<name>A0A7J7IZP1_BUGNE</name>
<evidence type="ECO:0000313" key="2">
    <source>
        <dbReference type="EMBL" id="KAF6019037.1"/>
    </source>
</evidence>
<keyword evidence="1" id="KW-1133">Transmembrane helix</keyword>
<reference evidence="2" key="1">
    <citation type="submission" date="2020-06" db="EMBL/GenBank/DDBJ databases">
        <title>Draft genome of Bugula neritina, a colonial animal packing powerful symbionts and potential medicines.</title>
        <authorList>
            <person name="Rayko M."/>
        </authorList>
    </citation>
    <scope>NUCLEOTIDE SEQUENCE [LARGE SCALE GENOMIC DNA]</scope>
    <source>
        <strain evidence="2">Kwan_BN1</strain>
    </source>
</reference>
<feature type="transmembrane region" description="Helical" evidence="1">
    <location>
        <begin position="13"/>
        <end position="32"/>
    </location>
</feature>
<accession>A0A7J7IZP1</accession>
<proteinExistence type="predicted"/>
<comment type="caution">
    <text evidence="2">The sequence shown here is derived from an EMBL/GenBank/DDBJ whole genome shotgun (WGS) entry which is preliminary data.</text>
</comment>
<keyword evidence="1" id="KW-0472">Membrane</keyword>
<gene>
    <name evidence="2" type="ORF">EB796_022638</name>
</gene>
<organism evidence="2 3">
    <name type="scientific">Bugula neritina</name>
    <name type="common">Brown bryozoan</name>
    <name type="synonym">Sertularia neritina</name>
    <dbReference type="NCBI Taxonomy" id="10212"/>
    <lineage>
        <taxon>Eukaryota</taxon>
        <taxon>Metazoa</taxon>
        <taxon>Spiralia</taxon>
        <taxon>Lophotrochozoa</taxon>
        <taxon>Bryozoa</taxon>
        <taxon>Gymnolaemata</taxon>
        <taxon>Cheilostomatida</taxon>
        <taxon>Flustrina</taxon>
        <taxon>Buguloidea</taxon>
        <taxon>Bugulidae</taxon>
        <taxon>Bugula</taxon>
    </lineage>
</organism>
<dbReference type="EMBL" id="VXIV02003257">
    <property type="protein sequence ID" value="KAF6019037.1"/>
    <property type="molecule type" value="Genomic_DNA"/>
</dbReference>
<evidence type="ECO:0000256" key="1">
    <source>
        <dbReference type="SAM" id="Phobius"/>
    </source>
</evidence>
<dbReference type="Proteomes" id="UP000593567">
    <property type="component" value="Unassembled WGS sequence"/>
</dbReference>
<sequence>MGGQPCCTDVLCLIHFGLFKFVYIVTCYVFAVKKTLCFFKSFESKFSNDETPCFVIHLEIGNLGASPKDCTVALW</sequence>
<keyword evidence="3" id="KW-1185">Reference proteome</keyword>
<protein>
    <submittedName>
        <fullName evidence="2">Uncharacterized protein</fullName>
    </submittedName>
</protein>
<keyword evidence="1" id="KW-0812">Transmembrane</keyword>
<dbReference type="AlphaFoldDB" id="A0A7J7IZP1"/>
<evidence type="ECO:0000313" key="3">
    <source>
        <dbReference type="Proteomes" id="UP000593567"/>
    </source>
</evidence>